<keyword evidence="1" id="KW-0732">Signal</keyword>
<evidence type="ECO:0000313" key="3">
    <source>
        <dbReference type="Proteomes" id="UP000000759"/>
    </source>
</evidence>
<gene>
    <name evidence="2" type="ORF">PHATRDRAFT_48468</name>
</gene>
<feature type="signal peptide" evidence="1">
    <location>
        <begin position="1"/>
        <end position="21"/>
    </location>
</feature>
<dbReference type="eggNOG" id="KOG2860">
    <property type="taxonomic scope" value="Eukaryota"/>
</dbReference>
<dbReference type="InParanoid" id="B7G789"/>
<evidence type="ECO:0000313" key="2">
    <source>
        <dbReference type="EMBL" id="EEC45601.1"/>
    </source>
</evidence>
<dbReference type="Proteomes" id="UP000000759">
    <property type="component" value="Chromosome 17"/>
</dbReference>
<protein>
    <submittedName>
        <fullName evidence="2">Uncharacterized protein</fullName>
    </submittedName>
</protein>
<dbReference type="STRING" id="556484.B7G789"/>
<keyword evidence="3" id="KW-1185">Reference proteome</keyword>
<dbReference type="CDD" id="cd14726">
    <property type="entry name" value="TraB_PrgY-like"/>
    <property type="match status" value="1"/>
</dbReference>
<dbReference type="RefSeq" id="XP_002182865.1">
    <property type="nucleotide sequence ID" value="XM_002182829.1"/>
</dbReference>
<organism evidence="2 3">
    <name type="scientific">Phaeodactylum tricornutum (strain CCAP 1055/1)</name>
    <dbReference type="NCBI Taxonomy" id="556484"/>
    <lineage>
        <taxon>Eukaryota</taxon>
        <taxon>Sar</taxon>
        <taxon>Stramenopiles</taxon>
        <taxon>Ochrophyta</taxon>
        <taxon>Bacillariophyta</taxon>
        <taxon>Bacillariophyceae</taxon>
        <taxon>Bacillariophycidae</taxon>
        <taxon>Naviculales</taxon>
        <taxon>Phaeodactylaceae</taxon>
        <taxon>Phaeodactylum</taxon>
    </lineage>
</organism>
<sequence>MMPSAFFVLGTISLLLSESQAWTTRPAQTSIRLFSRLHLSRPSSESCSKQTNVDNERRSKRFDSFSRRELFAATAGAAASIALGPSTAAFAPAPSIVTTAATCDTTVSVWQRGDRIVYILGTAHISEISSDLAGQLVKDVHPSAVFVELDLKRVSGVTVSPGTPVTSRLPISTDVTELPATGEGASTKQSKIIVSVPALPDSVASRPTESTGIASLAATTKQDDELASASPVLTESPRRGLGQRMLGFGAAAVGKAIQGMYKNLNDSGFKPGEEFVVAVREGQRIGADIVLGDQDVEVTLRRMTQALAQTDLNKLLDPDSELERGMRELMGDSDPSLASSPDAFKSELSTYVENMKTRDSVRKIMAQLQKVAPALVQVMLTERDAYMAAGLDTLNQFEVITAVMGIAHMDGVERNLQSQGWKQMRPSCPRV</sequence>
<dbReference type="InterPro" id="IPR002816">
    <property type="entry name" value="TraB/PrgY/GumN_fam"/>
</dbReference>
<reference evidence="2 3" key="1">
    <citation type="journal article" date="2008" name="Nature">
        <title>The Phaeodactylum genome reveals the evolutionary history of diatom genomes.</title>
        <authorList>
            <person name="Bowler C."/>
            <person name="Allen A.E."/>
            <person name="Badger J.H."/>
            <person name="Grimwood J."/>
            <person name="Jabbari K."/>
            <person name="Kuo A."/>
            <person name="Maheswari U."/>
            <person name="Martens C."/>
            <person name="Maumus F."/>
            <person name="Otillar R.P."/>
            <person name="Rayko E."/>
            <person name="Salamov A."/>
            <person name="Vandepoele K."/>
            <person name="Beszteri B."/>
            <person name="Gruber A."/>
            <person name="Heijde M."/>
            <person name="Katinka M."/>
            <person name="Mock T."/>
            <person name="Valentin K."/>
            <person name="Verret F."/>
            <person name="Berges J.A."/>
            <person name="Brownlee C."/>
            <person name="Cadoret J.P."/>
            <person name="Chiovitti A."/>
            <person name="Choi C.J."/>
            <person name="Coesel S."/>
            <person name="De Martino A."/>
            <person name="Detter J.C."/>
            <person name="Durkin C."/>
            <person name="Falciatore A."/>
            <person name="Fournet J."/>
            <person name="Haruta M."/>
            <person name="Huysman M.J."/>
            <person name="Jenkins B.D."/>
            <person name="Jiroutova K."/>
            <person name="Jorgensen R.E."/>
            <person name="Joubert Y."/>
            <person name="Kaplan A."/>
            <person name="Kroger N."/>
            <person name="Kroth P.G."/>
            <person name="La Roche J."/>
            <person name="Lindquist E."/>
            <person name="Lommer M."/>
            <person name="Martin-Jezequel V."/>
            <person name="Lopez P.J."/>
            <person name="Lucas S."/>
            <person name="Mangogna M."/>
            <person name="McGinnis K."/>
            <person name="Medlin L.K."/>
            <person name="Montsant A."/>
            <person name="Oudot-Le Secq M.P."/>
            <person name="Napoli C."/>
            <person name="Obornik M."/>
            <person name="Parker M.S."/>
            <person name="Petit J.L."/>
            <person name="Porcel B.M."/>
            <person name="Poulsen N."/>
            <person name="Robison M."/>
            <person name="Rychlewski L."/>
            <person name="Rynearson T.A."/>
            <person name="Schmutz J."/>
            <person name="Shapiro H."/>
            <person name="Siaut M."/>
            <person name="Stanley M."/>
            <person name="Sussman M.R."/>
            <person name="Taylor A.R."/>
            <person name="Vardi A."/>
            <person name="von Dassow P."/>
            <person name="Vyverman W."/>
            <person name="Willis A."/>
            <person name="Wyrwicz L.S."/>
            <person name="Rokhsar D.S."/>
            <person name="Weissenbach J."/>
            <person name="Armbrust E.V."/>
            <person name="Green B.R."/>
            <person name="Van de Peer Y."/>
            <person name="Grigoriev I.V."/>
        </authorList>
    </citation>
    <scope>NUCLEOTIDE SEQUENCE [LARGE SCALE GENOMIC DNA]</scope>
    <source>
        <strain evidence="2 3">CCAP 1055/1</strain>
    </source>
</reference>
<dbReference type="OMA" id="RDEYMAN"/>
<proteinExistence type="predicted"/>
<dbReference type="PANTHER" id="PTHR21530">
    <property type="entry name" value="PHEROMONE SHUTDOWN PROTEIN"/>
    <property type="match status" value="1"/>
</dbReference>
<dbReference type="Pfam" id="PF01963">
    <property type="entry name" value="TraB_PrgY_gumN"/>
    <property type="match status" value="1"/>
</dbReference>
<dbReference type="PaxDb" id="2850-Phatr48468"/>
<dbReference type="EMBL" id="CM000619">
    <property type="protein sequence ID" value="EEC45601.1"/>
    <property type="molecule type" value="Genomic_DNA"/>
</dbReference>
<dbReference type="PANTHER" id="PTHR21530:SF7">
    <property type="entry name" value="TRAB DOMAIN-CONTAINING PROTEIN"/>
    <property type="match status" value="1"/>
</dbReference>
<dbReference type="InterPro" id="IPR046345">
    <property type="entry name" value="TraB_PrgY-like"/>
</dbReference>
<feature type="chain" id="PRO_5002853057" evidence="1">
    <location>
        <begin position="22"/>
        <end position="431"/>
    </location>
</feature>
<reference evidence="3" key="2">
    <citation type="submission" date="2008-08" db="EMBL/GenBank/DDBJ databases">
        <authorList>
            <consortium name="Diatom Consortium"/>
            <person name="Grigoriev I."/>
            <person name="Grimwood J."/>
            <person name="Kuo A."/>
            <person name="Otillar R.P."/>
            <person name="Salamov A."/>
            <person name="Detter J.C."/>
            <person name="Lindquist E."/>
            <person name="Shapiro H."/>
            <person name="Lucas S."/>
            <person name="Glavina del Rio T."/>
            <person name="Pitluck S."/>
            <person name="Rokhsar D."/>
            <person name="Bowler C."/>
        </authorList>
    </citation>
    <scope>GENOME REANNOTATION</scope>
    <source>
        <strain evidence="3">CCAP 1055/1</strain>
    </source>
</reference>
<dbReference type="AlphaFoldDB" id="B7G789"/>
<name>B7G789_PHATC</name>
<evidence type="ECO:0000256" key="1">
    <source>
        <dbReference type="SAM" id="SignalP"/>
    </source>
</evidence>
<dbReference type="HOGENOM" id="CLU_636906_0_0_1"/>
<dbReference type="OrthoDB" id="48306at2759"/>
<accession>B7G789</accession>
<dbReference type="GeneID" id="7203697"/>
<dbReference type="KEGG" id="pti:PHATRDRAFT_48468"/>